<accession>C1N7C0</accession>
<keyword evidence="4" id="KW-0653">Protein transport</keyword>
<keyword evidence="9" id="KW-0732">Signal</keyword>
<organism evidence="11">
    <name type="scientific">Micromonas pusilla (strain CCMP1545)</name>
    <name type="common">Picoplanktonic green alga</name>
    <dbReference type="NCBI Taxonomy" id="564608"/>
    <lineage>
        <taxon>Eukaryota</taxon>
        <taxon>Viridiplantae</taxon>
        <taxon>Chlorophyta</taxon>
        <taxon>Mamiellophyceae</taxon>
        <taxon>Mamiellales</taxon>
        <taxon>Mamiellaceae</taxon>
        <taxon>Micromonas</taxon>
    </lineage>
</organism>
<keyword evidence="3" id="KW-0812">Transmembrane</keyword>
<evidence type="ECO:0000256" key="7">
    <source>
        <dbReference type="ARBA" id="ARBA00024203"/>
    </source>
</evidence>
<dbReference type="GO" id="GO:0005789">
    <property type="term" value="C:endoplasmic reticulum membrane"/>
    <property type="evidence" value="ECO:0007669"/>
    <property type="project" value="TreeGrafter"/>
</dbReference>
<feature type="chain" id="PRO_5002912370" evidence="9">
    <location>
        <begin position="19"/>
        <end position="113"/>
    </location>
</feature>
<dbReference type="RefSeq" id="XP_003063872.1">
    <property type="nucleotide sequence ID" value="XM_003063826.1"/>
</dbReference>
<dbReference type="Proteomes" id="UP000001876">
    <property type="component" value="Unassembled WGS sequence"/>
</dbReference>
<protein>
    <submittedName>
        <fullName evidence="10">Predicted protein</fullName>
    </submittedName>
</protein>
<keyword evidence="11" id="KW-1185">Reference proteome</keyword>
<dbReference type="InterPro" id="IPR013880">
    <property type="entry name" value="Yos1"/>
</dbReference>
<evidence type="ECO:0000256" key="1">
    <source>
        <dbReference type="ARBA" id="ARBA00004370"/>
    </source>
</evidence>
<evidence type="ECO:0000256" key="6">
    <source>
        <dbReference type="ARBA" id="ARBA00023136"/>
    </source>
</evidence>
<keyword evidence="2" id="KW-0813">Transport</keyword>
<dbReference type="GO" id="GO:0006888">
    <property type="term" value="P:endoplasmic reticulum to Golgi vesicle-mediated transport"/>
    <property type="evidence" value="ECO:0007669"/>
    <property type="project" value="TreeGrafter"/>
</dbReference>
<feature type="compositionally biased region" description="Basic residues" evidence="8">
    <location>
        <begin position="64"/>
        <end position="79"/>
    </location>
</feature>
<dbReference type="EMBL" id="GG663749">
    <property type="protein sequence ID" value="EEH52245.1"/>
    <property type="molecule type" value="Genomic_DNA"/>
</dbReference>
<comment type="subcellular location">
    <subcellularLocation>
        <location evidence="1">Membrane</location>
    </subcellularLocation>
</comment>
<sequence>MTLWTFTQSVLLVLNAFAILNERRFLEKVGLGQSGIHSGYVSSTSPRGQLIGLITATSYMRSASSRRRVRPSPRARPRPARASSSSSSSSSSSLTFRPPRAPPRLPSQCRWSC</sequence>
<feature type="region of interest" description="Disordered" evidence="8">
    <location>
        <begin position="61"/>
        <end position="113"/>
    </location>
</feature>
<comment type="similarity">
    <text evidence="7">Belongs to the YOS1 family.</text>
</comment>
<evidence type="ECO:0000256" key="2">
    <source>
        <dbReference type="ARBA" id="ARBA00022448"/>
    </source>
</evidence>
<evidence type="ECO:0000256" key="5">
    <source>
        <dbReference type="ARBA" id="ARBA00022989"/>
    </source>
</evidence>
<dbReference type="PANTHER" id="PTHR15858">
    <property type="entry name" value="IMMEDIATE EARLY RESPONSE 3-INTERACTING PROTEIN 1"/>
    <property type="match status" value="1"/>
</dbReference>
<dbReference type="PANTHER" id="PTHR15858:SF0">
    <property type="entry name" value="IMMEDIATE EARLY RESPONSE 3-INTERACTING PROTEIN 1"/>
    <property type="match status" value="1"/>
</dbReference>
<dbReference type="GO" id="GO:0015031">
    <property type="term" value="P:protein transport"/>
    <property type="evidence" value="ECO:0007669"/>
    <property type="project" value="UniProtKB-KW"/>
</dbReference>
<evidence type="ECO:0000256" key="9">
    <source>
        <dbReference type="SAM" id="SignalP"/>
    </source>
</evidence>
<keyword evidence="5" id="KW-1133">Transmembrane helix</keyword>
<dbReference type="AlphaFoldDB" id="C1N7C0"/>
<gene>
    <name evidence="10" type="ORF">MICPUCDRAFT_53633</name>
</gene>
<dbReference type="GO" id="GO:0030134">
    <property type="term" value="C:COPII-coated ER to Golgi transport vesicle"/>
    <property type="evidence" value="ECO:0007669"/>
    <property type="project" value="TreeGrafter"/>
</dbReference>
<evidence type="ECO:0000256" key="8">
    <source>
        <dbReference type="SAM" id="MobiDB-lite"/>
    </source>
</evidence>
<evidence type="ECO:0000313" key="11">
    <source>
        <dbReference type="Proteomes" id="UP000001876"/>
    </source>
</evidence>
<dbReference type="GO" id="GO:0000139">
    <property type="term" value="C:Golgi membrane"/>
    <property type="evidence" value="ECO:0007669"/>
    <property type="project" value="TreeGrafter"/>
</dbReference>
<reference evidence="10 11" key="1">
    <citation type="journal article" date="2009" name="Science">
        <title>Green evolution and dynamic adaptations revealed by genomes of the marine picoeukaryotes Micromonas.</title>
        <authorList>
            <person name="Worden A.Z."/>
            <person name="Lee J.H."/>
            <person name="Mock T."/>
            <person name="Rouze P."/>
            <person name="Simmons M.P."/>
            <person name="Aerts A.L."/>
            <person name="Allen A.E."/>
            <person name="Cuvelier M.L."/>
            <person name="Derelle E."/>
            <person name="Everett M.V."/>
            <person name="Foulon E."/>
            <person name="Grimwood J."/>
            <person name="Gundlach H."/>
            <person name="Henrissat B."/>
            <person name="Napoli C."/>
            <person name="McDonald S.M."/>
            <person name="Parker M.S."/>
            <person name="Rombauts S."/>
            <person name="Salamov A."/>
            <person name="Von Dassow P."/>
            <person name="Badger J.H."/>
            <person name="Coutinho P.M."/>
            <person name="Demir E."/>
            <person name="Dubchak I."/>
            <person name="Gentemann C."/>
            <person name="Eikrem W."/>
            <person name="Gready J.E."/>
            <person name="John U."/>
            <person name="Lanier W."/>
            <person name="Lindquist E.A."/>
            <person name="Lucas S."/>
            <person name="Mayer K.F."/>
            <person name="Moreau H."/>
            <person name="Not F."/>
            <person name="Otillar R."/>
            <person name="Panaud O."/>
            <person name="Pangilinan J."/>
            <person name="Paulsen I."/>
            <person name="Piegu B."/>
            <person name="Poliakov A."/>
            <person name="Robbens S."/>
            <person name="Schmutz J."/>
            <person name="Toulza E."/>
            <person name="Wyss T."/>
            <person name="Zelensky A."/>
            <person name="Zhou K."/>
            <person name="Armbrust E.V."/>
            <person name="Bhattacharya D."/>
            <person name="Goodenough U.W."/>
            <person name="Van de Peer Y."/>
            <person name="Grigoriev I.V."/>
        </authorList>
    </citation>
    <scope>NUCLEOTIDE SEQUENCE [LARGE SCALE GENOMIC DNA]</scope>
    <source>
        <strain evidence="10 11">CCMP1545</strain>
    </source>
</reference>
<keyword evidence="6" id="KW-0472">Membrane</keyword>
<proteinExistence type="inferred from homology"/>
<dbReference type="KEGG" id="mpp:MICPUCDRAFT_53633"/>
<dbReference type="STRING" id="564608.C1N7C0"/>
<evidence type="ECO:0000313" key="10">
    <source>
        <dbReference type="EMBL" id="EEH52245.1"/>
    </source>
</evidence>
<dbReference type="OrthoDB" id="15356at2759"/>
<feature type="compositionally biased region" description="Low complexity" evidence="8">
    <location>
        <begin position="80"/>
        <end position="93"/>
    </location>
</feature>
<feature type="signal peptide" evidence="9">
    <location>
        <begin position="1"/>
        <end position="18"/>
    </location>
</feature>
<evidence type="ECO:0000256" key="3">
    <source>
        <dbReference type="ARBA" id="ARBA00022692"/>
    </source>
</evidence>
<name>C1N7C0_MICPC</name>
<evidence type="ECO:0000256" key="4">
    <source>
        <dbReference type="ARBA" id="ARBA00022927"/>
    </source>
</evidence>
<dbReference type="GeneID" id="9689151"/>
<dbReference type="Pfam" id="PF08571">
    <property type="entry name" value="Yos1"/>
    <property type="match status" value="1"/>
</dbReference>